<keyword evidence="2" id="KW-0830">Ubiquinone</keyword>
<name>A0A6F8XN08_9ACTN</name>
<dbReference type="SUPFAM" id="SSF53335">
    <property type="entry name" value="S-adenosyl-L-methionine-dependent methyltransferases"/>
    <property type="match status" value="1"/>
</dbReference>
<dbReference type="Proteomes" id="UP000502508">
    <property type="component" value="Chromosome"/>
</dbReference>
<accession>A0A6F8XN08</accession>
<proteinExistence type="predicted"/>
<evidence type="ECO:0000313" key="2">
    <source>
        <dbReference type="EMBL" id="BCB75187.1"/>
    </source>
</evidence>
<dbReference type="AlphaFoldDB" id="A0A6F8XN08"/>
<dbReference type="InterPro" id="IPR041698">
    <property type="entry name" value="Methyltransf_25"/>
</dbReference>
<dbReference type="RefSeq" id="WP_173034833.1">
    <property type="nucleotide sequence ID" value="NZ_AP022870.1"/>
</dbReference>
<reference evidence="2 3" key="1">
    <citation type="submission" date="2020-03" db="EMBL/GenBank/DDBJ databases">
        <title>Whole genome shotgun sequence of Phytohabitans flavus NBRC 107702.</title>
        <authorList>
            <person name="Komaki H."/>
            <person name="Tamura T."/>
        </authorList>
    </citation>
    <scope>NUCLEOTIDE SEQUENCE [LARGE SCALE GENOMIC DNA]</scope>
    <source>
        <strain evidence="2 3">NBRC 107702</strain>
    </source>
</reference>
<evidence type="ECO:0000259" key="1">
    <source>
        <dbReference type="Pfam" id="PF13649"/>
    </source>
</evidence>
<organism evidence="2 3">
    <name type="scientific">Phytohabitans flavus</name>
    <dbReference type="NCBI Taxonomy" id="1076124"/>
    <lineage>
        <taxon>Bacteria</taxon>
        <taxon>Bacillati</taxon>
        <taxon>Actinomycetota</taxon>
        <taxon>Actinomycetes</taxon>
        <taxon>Micromonosporales</taxon>
        <taxon>Micromonosporaceae</taxon>
    </lineage>
</organism>
<protein>
    <submittedName>
        <fullName evidence="2">Ubiquinone biosynthesis protein UbiE</fullName>
    </submittedName>
</protein>
<keyword evidence="3" id="KW-1185">Reference proteome</keyword>
<evidence type="ECO:0000313" key="3">
    <source>
        <dbReference type="Proteomes" id="UP000502508"/>
    </source>
</evidence>
<sequence>MSWAFTSSTGQGFTHDSIVDAHFKACQPAYLRSLKRVGIQPGWRVLDAGCGSGAFLPWLAQLAGPSGRVHGVDLAPEHVALASERARFLAVPIEIREGDLLALPYPDASFDALWCANAVQYLSDEDLSRALAEMVRVVRPGGLVAVKELDVGLITMRPGPRFLVSDFFRAAGTKPGYAEQLLRAPDLHRWLAGAGLTAVRQHTELVEHFGPLSDVAKAFYAPTCAALARQAAGLEVDVDAWSAFADPDHTANPLNDPAAYVSEGLTLAIGTRP</sequence>
<dbReference type="KEGG" id="pfla:Pflav_015970"/>
<dbReference type="PANTHER" id="PTHR43591">
    <property type="entry name" value="METHYLTRANSFERASE"/>
    <property type="match status" value="1"/>
</dbReference>
<dbReference type="CDD" id="cd02440">
    <property type="entry name" value="AdoMet_MTases"/>
    <property type="match status" value="1"/>
</dbReference>
<dbReference type="InterPro" id="IPR029063">
    <property type="entry name" value="SAM-dependent_MTases_sf"/>
</dbReference>
<dbReference type="EMBL" id="AP022870">
    <property type="protein sequence ID" value="BCB75187.1"/>
    <property type="molecule type" value="Genomic_DNA"/>
</dbReference>
<dbReference type="Pfam" id="PF13649">
    <property type="entry name" value="Methyltransf_25"/>
    <property type="match status" value="1"/>
</dbReference>
<feature type="domain" description="Methyltransferase" evidence="1">
    <location>
        <begin position="45"/>
        <end position="142"/>
    </location>
</feature>
<reference evidence="2 3" key="2">
    <citation type="submission" date="2020-03" db="EMBL/GenBank/DDBJ databases">
        <authorList>
            <person name="Ichikawa N."/>
            <person name="Kimura A."/>
            <person name="Kitahashi Y."/>
            <person name="Uohara A."/>
        </authorList>
    </citation>
    <scope>NUCLEOTIDE SEQUENCE [LARGE SCALE GENOMIC DNA]</scope>
    <source>
        <strain evidence="2 3">NBRC 107702</strain>
    </source>
</reference>
<gene>
    <name evidence="2" type="ORF">Pflav_015970</name>
</gene>
<dbReference type="Gene3D" id="3.40.50.150">
    <property type="entry name" value="Vaccinia Virus protein VP39"/>
    <property type="match status" value="1"/>
</dbReference>